<reference evidence="1" key="1">
    <citation type="submission" date="2020-02" db="EMBL/GenBank/DDBJ databases">
        <authorList>
            <person name="Meier V. D."/>
        </authorList>
    </citation>
    <scope>NUCLEOTIDE SEQUENCE</scope>
    <source>
        <strain evidence="1">AVDCRST_MAG10</strain>
    </source>
</reference>
<name>A0A6J4JC92_9ACTN</name>
<accession>A0A6J4JC92</accession>
<organism evidence="1">
    <name type="scientific">uncultured Acidimicrobiales bacterium</name>
    <dbReference type="NCBI Taxonomy" id="310071"/>
    <lineage>
        <taxon>Bacteria</taxon>
        <taxon>Bacillati</taxon>
        <taxon>Actinomycetota</taxon>
        <taxon>Acidimicrobiia</taxon>
        <taxon>Acidimicrobiales</taxon>
        <taxon>environmental samples</taxon>
    </lineage>
</organism>
<proteinExistence type="predicted"/>
<sequence>MDQLTAEQALRRLEPLVGEWALEARWPGGEPWPGGGRVTFEWHASGAHVVERGTADLPEAPDNVSVIGCDAANGTYFQLYSDERGVCRVYEMSIGDGEWKLWREGEPFAQRFTATFSDDGNTITGRWEIAEDGTNYATDFDLVYRRVQT</sequence>
<evidence type="ECO:0000313" key="1">
    <source>
        <dbReference type="EMBL" id="CAA9275199.1"/>
    </source>
</evidence>
<dbReference type="AlphaFoldDB" id="A0A6J4JC92"/>
<dbReference type="EMBL" id="CADCTB010000213">
    <property type="protein sequence ID" value="CAA9275199.1"/>
    <property type="molecule type" value="Genomic_DNA"/>
</dbReference>
<evidence type="ECO:0008006" key="2">
    <source>
        <dbReference type="Google" id="ProtNLM"/>
    </source>
</evidence>
<gene>
    <name evidence="1" type="ORF">AVDCRST_MAG10-3550</name>
</gene>
<protein>
    <recommendedName>
        <fullName evidence="2">DUF1579 domain-containing protein</fullName>
    </recommendedName>
</protein>